<feature type="transmembrane region" description="Helical" evidence="1">
    <location>
        <begin position="73"/>
        <end position="92"/>
    </location>
</feature>
<evidence type="ECO:0008006" key="4">
    <source>
        <dbReference type="Google" id="ProtNLM"/>
    </source>
</evidence>
<protein>
    <recommendedName>
        <fullName evidence="4">DUF5362 domain-containing protein</fullName>
    </recommendedName>
</protein>
<dbReference type="Pfam" id="PF17319">
    <property type="entry name" value="DUF5362"/>
    <property type="match status" value="1"/>
</dbReference>
<comment type="caution">
    <text evidence="2">The sequence shown here is derived from an EMBL/GenBank/DDBJ whole genome shotgun (WGS) entry which is preliminary data.</text>
</comment>
<evidence type="ECO:0000313" key="3">
    <source>
        <dbReference type="Proteomes" id="UP000746690"/>
    </source>
</evidence>
<sequence>MEEKSAFDSFELDVNKEIRGYLEETSKWSYFLAILGFVGVGIMVLVGIGMSFYTGLNELGGDTAYGLGYSTGMSFIYLLLALIYFFPLLYLLKFSKKMKSALKLNNDKDFKMAFLNLKSHYKFMGIFAIVVVSIYVLAFVIAMLTAGLF</sequence>
<accession>A0ABX1RTI5</accession>
<reference evidence="2 3" key="1">
    <citation type="submission" date="2020-04" db="EMBL/GenBank/DDBJ databases">
        <title>A Flavivirga sp. nov.</title>
        <authorList>
            <person name="Sun X."/>
        </authorList>
    </citation>
    <scope>NUCLEOTIDE SEQUENCE [LARGE SCALE GENOMIC DNA]</scope>
    <source>
        <strain evidence="2 3">Y03</strain>
    </source>
</reference>
<gene>
    <name evidence="2" type="ORF">HHX25_01075</name>
</gene>
<dbReference type="InterPro" id="IPR035287">
    <property type="entry name" value="DUF5362"/>
</dbReference>
<keyword evidence="3" id="KW-1185">Reference proteome</keyword>
<feature type="transmembrane region" description="Helical" evidence="1">
    <location>
        <begin position="121"/>
        <end position="146"/>
    </location>
</feature>
<name>A0ABX1RTI5_9FLAO</name>
<evidence type="ECO:0000256" key="1">
    <source>
        <dbReference type="SAM" id="Phobius"/>
    </source>
</evidence>
<feature type="transmembrane region" description="Helical" evidence="1">
    <location>
        <begin position="28"/>
        <end position="53"/>
    </location>
</feature>
<keyword evidence="1" id="KW-0472">Membrane</keyword>
<dbReference type="RefSeq" id="WP_169669197.1">
    <property type="nucleotide sequence ID" value="NZ_JABBHF010000001.1"/>
</dbReference>
<evidence type="ECO:0000313" key="2">
    <source>
        <dbReference type="EMBL" id="NMH86083.1"/>
    </source>
</evidence>
<dbReference type="Proteomes" id="UP000746690">
    <property type="component" value="Unassembled WGS sequence"/>
</dbReference>
<organism evidence="2 3">
    <name type="scientific">Flavivirga algicola</name>
    <dbReference type="NCBI Taxonomy" id="2729136"/>
    <lineage>
        <taxon>Bacteria</taxon>
        <taxon>Pseudomonadati</taxon>
        <taxon>Bacteroidota</taxon>
        <taxon>Flavobacteriia</taxon>
        <taxon>Flavobacteriales</taxon>
        <taxon>Flavobacteriaceae</taxon>
        <taxon>Flavivirga</taxon>
    </lineage>
</organism>
<keyword evidence="1" id="KW-0812">Transmembrane</keyword>
<keyword evidence="1" id="KW-1133">Transmembrane helix</keyword>
<proteinExistence type="predicted"/>
<dbReference type="EMBL" id="JABBHF010000001">
    <property type="protein sequence ID" value="NMH86083.1"/>
    <property type="molecule type" value="Genomic_DNA"/>
</dbReference>